<dbReference type="Proteomes" id="UP000823900">
    <property type="component" value="Unassembled WGS sequence"/>
</dbReference>
<comment type="subcellular location">
    <subcellularLocation>
        <location evidence="1">Cell inner membrane</location>
        <topology evidence="1">Multi-pass membrane protein</topology>
    </subcellularLocation>
</comment>
<evidence type="ECO:0000256" key="4">
    <source>
        <dbReference type="ARBA" id="ARBA00022519"/>
    </source>
</evidence>
<dbReference type="GO" id="GO:0022857">
    <property type="term" value="F:transmembrane transporter activity"/>
    <property type="evidence" value="ECO:0007669"/>
    <property type="project" value="TreeGrafter"/>
</dbReference>
<reference evidence="11" key="1">
    <citation type="journal article" date="2021" name="PeerJ">
        <title>Extensive microbial diversity within the chicken gut microbiome revealed by metagenomics and culture.</title>
        <authorList>
            <person name="Gilroy R."/>
            <person name="Ravi A."/>
            <person name="Getino M."/>
            <person name="Pursley I."/>
            <person name="Horton D.L."/>
            <person name="Alikhan N.F."/>
            <person name="Baker D."/>
            <person name="Gharbi K."/>
            <person name="Hall N."/>
            <person name="Watson M."/>
            <person name="Adriaenssens E.M."/>
            <person name="Foster-Nyarko E."/>
            <person name="Jarju S."/>
            <person name="Secka A."/>
            <person name="Antonio M."/>
            <person name="Oren A."/>
            <person name="Chaudhuri R.R."/>
            <person name="La Ragione R."/>
            <person name="Hildebrand F."/>
            <person name="Pallen M.J."/>
        </authorList>
    </citation>
    <scope>NUCLEOTIDE SEQUENCE</scope>
    <source>
        <strain evidence="11">CHK178-16964</strain>
    </source>
</reference>
<keyword evidence="7 9" id="KW-0472">Membrane</keyword>
<gene>
    <name evidence="11" type="ORF">IAA07_03195</name>
</gene>
<comment type="caution">
    <text evidence="11">The sequence shown here is derived from an EMBL/GenBank/DDBJ whole genome shotgun (WGS) entry which is preliminary data.</text>
</comment>
<dbReference type="GO" id="GO:0005886">
    <property type="term" value="C:plasma membrane"/>
    <property type="evidence" value="ECO:0007669"/>
    <property type="project" value="UniProtKB-SubCell"/>
</dbReference>
<comment type="similarity">
    <text evidence="8">Belongs to the TRAP transporter small permease family.</text>
</comment>
<keyword evidence="5 9" id="KW-0812">Transmembrane</keyword>
<keyword evidence="2" id="KW-0813">Transport</keyword>
<dbReference type="GO" id="GO:0015740">
    <property type="term" value="P:C4-dicarboxylate transport"/>
    <property type="evidence" value="ECO:0007669"/>
    <property type="project" value="TreeGrafter"/>
</dbReference>
<evidence type="ECO:0000256" key="1">
    <source>
        <dbReference type="ARBA" id="ARBA00004429"/>
    </source>
</evidence>
<evidence type="ECO:0000256" key="8">
    <source>
        <dbReference type="ARBA" id="ARBA00038436"/>
    </source>
</evidence>
<keyword evidence="3" id="KW-1003">Cell membrane</keyword>
<organism evidence="11 12">
    <name type="scientific">Candidatus Lachnoclostridium stercoravium</name>
    <dbReference type="NCBI Taxonomy" id="2838633"/>
    <lineage>
        <taxon>Bacteria</taxon>
        <taxon>Bacillati</taxon>
        <taxon>Bacillota</taxon>
        <taxon>Clostridia</taxon>
        <taxon>Lachnospirales</taxon>
        <taxon>Lachnospiraceae</taxon>
    </lineage>
</organism>
<proteinExistence type="inferred from homology"/>
<evidence type="ECO:0000256" key="7">
    <source>
        <dbReference type="ARBA" id="ARBA00023136"/>
    </source>
</evidence>
<dbReference type="Pfam" id="PF04290">
    <property type="entry name" value="DctQ"/>
    <property type="match status" value="1"/>
</dbReference>
<accession>A0A9D2HGR7</accession>
<dbReference type="PANTHER" id="PTHR35011:SF2">
    <property type="entry name" value="2,3-DIKETO-L-GULONATE TRAP TRANSPORTER SMALL PERMEASE PROTEIN YIAM"/>
    <property type="match status" value="1"/>
</dbReference>
<reference evidence="11" key="2">
    <citation type="submission" date="2021-04" db="EMBL/GenBank/DDBJ databases">
        <authorList>
            <person name="Gilroy R."/>
        </authorList>
    </citation>
    <scope>NUCLEOTIDE SEQUENCE</scope>
    <source>
        <strain evidence="11">CHK178-16964</strain>
    </source>
</reference>
<evidence type="ECO:0000313" key="11">
    <source>
        <dbReference type="EMBL" id="HJA70572.1"/>
    </source>
</evidence>
<feature type="transmembrane region" description="Helical" evidence="9">
    <location>
        <begin position="129"/>
        <end position="151"/>
    </location>
</feature>
<evidence type="ECO:0000259" key="10">
    <source>
        <dbReference type="Pfam" id="PF04290"/>
    </source>
</evidence>
<evidence type="ECO:0000256" key="5">
    <source>
        <dbReference type="ARBA" id="ARBA00022692"/>
    </source>
</evidence>
<feature type="transmembrane region" description="Helical" evidence="9">
    <location>
        <begin position="12"/>
        <end position="32"/>
    </location>
</feature>
<evidence type="ECO:0000313" key="12">
    <source>
        <dbReference type="Proteomes" id="UP000823900"/>
    </source>
</evidence>
<keyword evidence="4" id="KW-0997">Cell inner membrane</keyword>
<feature type="domain" description="Tripartite ATP-independent periplasmic transporters DctQ component" evidence="10">
    <location>
        <begin position="23"/>
        <end position="154"/>
    </location>
</feature>
<name>A0A9D2HGR7_9FIRM</name>
<protein>
    <submittedName>
        <fullName evidence="11">TRAP transporter small permease subunit</fullName>
    </submittedName>
</protein>
<feature type="transmembrane region" description="Helical" evidence="9">
    <location>
        <begin position="87"/>
        <end position="109"/>
    </location>
</feature>
<feature type="transmembrane region" description="Helical" evidence="9">
    <location>
        <begin position="52"/>
        <end position="75"/>
    </location>
</feature>
<evidence type="ECO:0000256" key="2">
    <source>
        <dbReference type="ARBA" id="ARBA00022448"/>
    </source>
</evidence>
<sequence>MKGFVEKLNKVLEVILGTIGIAMILIQTYAVFARNVLQVASPWTDEALKLLFVWTIFTGAAMAFYIDDAICLTLVEDSKMVKSRPAVYGIMKIIQFAGATAVALFMMWHLRTIIGTQMSTGEATTVLKYPLWIMNSGIMVGMIFTVFYGVIKLIDCKKYFVKQ</sequence>
<dbReference type="EMBL" id="DWZA01000028">
    <property type="protein sequence ID" value="HJA70572.1"/>
    <property type="molecule type" value="Genomic_DNA"/>
</dbReference>
<evidence type="ECO:0000256" key="6">
    <source>
        <dbReference type="ARBA" id="ARBA00022989"/>
    </source>
</evidence>
<dbReference type="InterPro" id="IPR007387">
    <property type="entry name" value="TRAP_DctQ"/>
</dbReference>
<evidence type="ECO:0000256" key="3">
    <source>
        <dbReference type="ARBA" id="ARBA00022475"/>
    </source>
</evidence>
<keyword evidence="6 9" id="KW-1133">Transmembrane helix</keyword>
<dbReference type="PANTHER" id="PTHR35011">
    <property type="entry name" value="2,3-DIKETO-L-GULONATE TRAP TRANSPORTER SMALL PERMEASE PROTEIN YIAM"/>
    <property type="match status" value="1"/>
</dbReference>
<dbReference type="AlphaFoldDB" id="A0A9D2HGR7"/>
<dbReference type="InterPro" id="IPR055348">
    <property type="entry name" value="DctQ"/>
</dbReference>
<evidence type="ECO:0000256" key="9">
    <source>
        <dbReference type="SAM" id="Phobius"/>
    </source>
</evidence>